<evidence type="ECO:0000313" key="2">
    <source>
        <dbReference type="Proteomes" id="UP000053268"/>
    </source>
</evidence>
<name>A0A194PZU8_PAPXU</name>
<gene>
    <name evidence="1" type="ORF">RR46_09485</name>
</gene>
<evidence type="ECO:0000313" key="1">
    <source>
        <dbReference type="EMBL" id="KPI98269.1"/>
    </source>
</evidence>
<keyword evidence="2" id="KW-1185">Reference proteome</keyword>
<dbReference type="AlphaFoldDB" id="A0A194PZU8"/>
<protein>
    <submittedName>
        <fullName evidence="1">Uncharacterized protein</fullName>
    </submittedName>
</protein>
<sequence length="111" mass="11939">MKVITTAMATAKVITTIIDTVTTGMGTKEVTATMYIIEKNGADIENAVPCMEDIMAITDFIMDPAIMGLNIIDSTMDIVIMGSNKVHGVVHRAFPHLTVGEIAVMKVGRKN</sequence>
<proteinExistence type="predicted"/>
<dbReference type="Proteomes" id="UP000053268">
    <property type="component" value="Unassembled WGS sequence"/>
</dbReference>
<organism evidence="1 2">
    <name type="scientific">Papilio xuthus</name>
    <name type="common">Asian swallowtail butterfly</name>
    <dbReference type="NCBI Taxonomy" id="66420"/>
    <lineage>
        <taxon>Eukaryota</taxon>
        <taxon>Metazoa</taxon>
        <taxon>Ecdysozoa</taxon>
        <taxon>Arthropoda</taxon>
        <taxon>Hexapoda</taxon>
        <taxon>Insecta</taxon>
        <taxon>Pterygota</taxon>
        <taxon>Neoptera</taxon>
        <taxon>Endopterygota</taxon>
        <taxon>Lepidoptera</taxon>
        <taxon>Glossata</taxon>
        <taxon>Ditrysia</taxon>
        <taxon>Papilionoidea</taxon>
        <taxon>Papilionidae</taxon>
        <taxon>Papilioninae</taxon>
        <taxon>Papilio</taxon>
    </lineage>
</organism>
<dbReference type="EMBL" id="KQ459585">
    <property type="protein sequence ID" value="KPI98269.1"/>
    <property type="molecule type" value="Genomic_DNA"/>
</dbReference>
<accession>A0A194PZU8</accession>
<reference evidence="1 2" key="1">
    <citation type="journal article" date="2015" name="Nat. Commun.">
        <title>Outbred genome sequencing and CRISPR/Cas9 gene editing in butterflies.</title>
        <authorList>
            <person name="Li X."/>
            <person name="Fan D."/>
            <person name="Zhang W."/>
            <person name="Liu G."/>
            <person name="Zhang L."/>
            <person name="Zhao L."/>
            <person name="Fang X."/>
            <person name="Chen L."/>
            <person name="Dong Y."/>
            <person name="Chen Y."/>
            <person name="Ding Y."/>
            <person name="Zhao R."/>
            <person name="Feng M."/>
            <person name="Zhu Y."/>
            <person name="Feng Y."/>
            <person name="Jiang X."/>
            <person name="Zhu D."/>
            <person name="Xiang H."/>
            <person name="Feng X."/>
            <person name="Li S."/>
            <person name="Wang J."/>
            <person name="Zhang G."/>
            <person name="Kronforst M.R."/>
            <person name="Wang W."/>
        </authorList>
    </citation>
    <scope>NUCLEOTIDE SEQUENCE [LARGE SCALE GENOMIC DNA]</scope>
    <source>
        <strain evidence="1">Ya'a_city_454_Px</strain>
        <tissue evidence="1">Whole body</tissue>
    </source>
</reference>